<accession>A0ABS6FHL1</accession>
<organism evidence="1 2">
    <name type="scientific">Peptoniphilus ovalis</name>
    <dbReference type="NCBI Taxonomy" id="2841503"/>
    <lineage>
        <taxon>Bacteria</taxon>
        <taxon>Bacillati</taxon>
        <taxon>Bacillota</taxon>
        <taxon>Tissierellia</taxon>
        <taxon>Tissierellales</taxon>
        <taxon>Peptoniphilaceae</taxon>
        <taxon>Peptoniphilus</taxon>
    </lineage>
</organism>
<proteinExistence type="predicted"/>
<evidence type="ECO:0000313" key="1">
    <source>
        <dbReference type="EMBL" id="MBU5669667.1"/>
    </source>
</evidence>
<dbReference type="EMBL" id="JAHLQO010000004">
    <property type="protein sequence ID" value="MBU5669667.1"/>
    <property type="molecule type" value="Genomic_DNA"/>
</dbReference>
<gene>
    <name evidence="1" type="ORF">KQI68_07410</name>
</gene>
<comment type="caution">
    <text evidence="1">The sequence shown here is derived from an EMBL/GenBank/DDBJ whole genome shotgun (WGS) entry which is preliminary data.</text>
</comment>
<name>A0ABS6FHL1_9FIRM</name>
<sequence length="456" mass="50791">MKYVDENGLIEIKNKIDEVKNSSSRTATYVIASYNSSDISKAGADYVLGEYECIAQAINKILKQHEEKYTGGLKIQLTEGEFNQISEESININKDCVAICGYGQSTCIKIVRQSKLLSNDYLFNVTADYDFFLNDICLATSYKNSSVGFVNIRTSSTHLTNVIFEALHIENNIINIGDSSSNVEPILNITITNCVFSNVSRINAKENSSVIKINPNVKYVTINSCNFDINYCNNIFDVYGKICKINNCNFKLKESSFLHCKGNASGSYLTLSDNHISLEKNKDSNTIISIEGHFNSISNCCFFVSTDESSEFYKYGDFINIDGDNNKLLNSEIFLKNVCLRSAVCVLYGNNNIIQNFYNIYTNSSPHCAIYGNQNRIDGWCVIPSSNDGETSTSLNLMGDSNTISNCSLYSTNSFDVMGKNNKVIFNNLTTESEDVPNLSESTINVGNIIIQKNNQ</sequence>
<evidence type="ECO:0008006" key="3">
    <source>
        <dbReference type="Google" id="ProtNLM"/>
    </source>
</evidence>
<evidence type="ECO:0000313" key="2">
    <source>
        <dbReference type="Proteomes" id="UP000783742"/>
    </source>
</evidence>
<protein>
    <recommendedName>
        <fullName evidence="3">Right handed beta helix domain-containing protein</fullName>
    </recommendedName>
</protein>
<reference evidence="1 2" key="1">
    <citation type="submission" date="2021-06" db="EMBL/GenBank/DDBJ databases">
        <authorList>
            <person name="Sun Q."/>
            <person name="Li D."/>
        </authorList>
    </citation>
    <scope>NUCLEOTIDE SEQUENCE [LARGE SCALE GENOMIC DNA]</scope>
    <source>
        <strain evidence="1 2">MSJ-1</strain>
    </source>
</reference>
<keyword evidence="2" id="KW-1185">Reference proteome</keyword>
<dbReference type="Proteomes" id="UP000783742">
    <property type="component" value="Unassembled WGS sequence"/>
</dbReference>
<dbReference type="RefSeq" id="WP_216549501.1">
    <property type="nucleotide sequence ID" value="NZ_JAHLQO010000004.1"/>
</dbReference>